<evidence type="ECO:0000313" key="3">
    <source>
        <dbReference type="Proteomes" id="UP000252100"/>
    </source>
</evidence>
<dbReference type="GO" id="GO:0006352">
    <property type="term" value="P:DNA-templated transcription initiation"/>
    <property type="evidence" value="ECO:0007669"/>
    <property type="project" value="InterPro"/>
</dbReference>
<keyword evidence="3" id="KW-1185">Reference proteome</keyword>
<sequence>MNIIDIRHYVKEAQRGDREKLATLIHQFEPRIRKCLWQTTPAERDDLRQELTLKLIEITLHYDTEKAPTITEFQALLHEKKP</sequence>
<dbReference type="EMBL" id="CP031092">
    <property type="protein sequence ID" value="AXF57942.1"/>
    <property type="molecule type" value="Genomic_DNA"/>
</dbReference>
<dbReference type="Gene3D" id="1.10.1740.10">
    <property type="match status" value="1"/>
</dbReference>
<dbReference type="OrthoDB" id="2453202at2"/>
<dbReference type="InterPro" id="IPR024760">
    <property type="entry name" value="HTH_dom_conjug_TS-like"/>
</dbReference>
<name>A0A345C411_9BACI</name>
<dbReference type="KEGG" id="rue:DT065_09365"/>
<protein>
    <recommendedName>
        <fullName evidence="1">Helix-turn-helix conjugative transposon-like domain-containing protein</fullName>
    </recommendedName>
</protein>
<dbReference type="AlphaFoldDB" id="A0A345C411"/>
<dbReference type="Proteomes" id="UP000252100">
    <property type="component" value="Chromosome"/>
</dbReference>
<evidence type="ECO:0000313" key="2">
    <source>
        <dbReference type="EMBL" id="AXF57942.1"/>
    </source>
</evidence>
<proteinExistence type="predicted"/>
<dbReference type="SUPFAM" id="SSF88946">
    <property type="entry name" value="Sigma2 domain of RNA polymerase sigma factors"/>
    <property type="match status" value="1"/>
</dbReference>
<feature type="domain" description="Helix-turn-helix conjugative transposon-like" evidence="1">
    <location>
        <begin position="10"/>
        <end position="63"/>
    </location>
</feature>
<accession>A0A345C411</accession>
<evidence type="ECO:0000259" key="1">
    <source>
        <dbReference type="Pfam" id="PF12645"/>
    </source>
</evidence>
<reference evidence="2 3" key="1">
    <citation type="journal article" date="2018" name="J. Microbiol.">
        <title>Salicibibacter kimchii gen. nov., sp. nov., a moderately halophilic and alkalitolerant bacterium in the family Bacillaceae, isolated from kimchi.</title>
        <authorList>
            <person name="Jang J.Y."/>
            <person name="Oh Y.J."/>
            <person name="Lim S.K."/>
            <person name="Park H.K."/>
            <person name="Lee C."/>
            <person name="Kim J.Y."/>
            <person name="Lee M.A."/>
            <person name="Choi H.J."/>
        </authorList>
    </citation>
    <scope>NUCLEOTIDE SEQUENCE [LARGE SCALE GENOMIC DNA]</scope>
    <source>
        <strain evidence="2 3">NKC1-1</strain>
    </source>
</reference>
<gene>
    <name evidence="2" type="ORF">DT065_09365</name>
</gene>
<organism evidence="2 3">
    <name type="scientific">Salicibibacter kimchii</name>
    <dbReference type="NCBI Taxonomy" id="2099786"/>
    <lineage>
        <taxon>Bacteria</taxon>
        <taxon>Bacillati</taxon>
        <taxon>Bacillota</taxon>
        <taxon>Bacilli</taxon>
        <taxon>Bacillales</taxon>
        <taxon>Bacillaceae</taxon>
        <taxon>Salicibibacter</taxon>
    </lineage>
</organism>
<dbReference type="GO" id="GO:0003700">
    <property type="term" value="F:DNA-binding transcription factor activity"/>
    <property type="evidence" value="ECO:0007669"/>
    <property type="project" value="InterPro"/>
</dbReference>
<dbReference type="InterPro" id="IPR013325">
    <property type="entry name" value="RNA_pol_sigma_r2"/>
</dbReference>
<dbReference type="Pfam" id="PF12645">
    <property type="entry name" value="HTH_16"/>
    <property type="match status" value="1"/>
</dbReference>